<gene>
    <name evidence="2" type="ORF">SSABA_v1c08720</name>
</gene>
<dbReference type="KEGG" id="ssab:SSABA_v1c08720"/>
<dbReference type="EMBL" id="CP006934">
    <property type="protein sequence ID" value="AHI54271.1"/>
    <property type="molecule type" value="Genomic_DNA"/>
</dbReference>
<dbReference type="STRING" id="1276257.SSABA_v1c08720"/>
<sequence>MNKISDQQSSQKLFKDWKFWAKLWIGILPLFSVIFFISFRIWVAAQNLKHGNSAEWPVIDALTKMGGTQESKWKLPGDPLFNPRYNLQKIIEWNLTQRVGYTLARNLFLYTTLSNLLFSYFFINSAIFHKNEGRGKIDNPNFGIFVMTIISITCFTYLGSLIVTDDTKNYDLAQWISLFLEHSVVPIIGVVYFIYFYNHGKLNITKASFIKEWLIVTTVVFSYFVLFTIIGFICRSFDNAFPWALEMSTSGYFPYGFLELDQSTAAYTSWMGPTLQFFSIVFILMIGTSTAFFFGFKIFLKSQVIQFDETQKNQNLCSIVALKAQKKLDVKEEQDS</sequence>
<dbReference type="RefSeq" id="WP_025251407.1">
    <property type="nucleotide sequence ID" value="NZ_CP006934.1"/>
</dbReference>
<reference evidence="2 3" key="1">
    <citation type="journal article" date="2014" name="Genome Biol. Evol.">
        <title>Molecular evolution of the substrate utilization strategies and putative virulence factors in mosquito-associated Spiroplasma species.</title>
        <authorList>
            <person name="Chang T.H."/>
            <person name="Lo W.S."/>
            <person name="Ku C."/>
            <person name="Chen L.L."/>
            <person name="Kuo C.H."/>
        </authorList>
    </citation>
    <scope>NUCLEOTIDE SEQUENCE [LARGE SCALE GENOMIC DNA]</scope>
    <source>
        <strain evidence="2">Ar-1343</strain>
    </source>
</reference>
<dbReference type="PATRIC" id="fig|1276257.3.peg.884"/>
<feature type="transmembrane region" description="Helical" evidence="1">
    <location>
        <begin position="107"/>
        <end position="129"/>
    </location>
</feature>
<feature type="transmembrane region" description="Helical" evidence="1">
    <location>
        <begin position="209"/>
        <end position="233"/>
    </location>
</feature>
<dbReference type="HOGENOM" id="CLU_911862_0_0_14"/>
<keyword evidence="1" id="KW-0472">Membrane</keyword>
<evidence type="ECO:0008006" key="4">
    <source>
        <dbReference type="Google" id="ProtNLM"/>
    </source>
</evidence>
<feature type="transmembrane region" description="Helical" evidence="1">
    <location>
        <begin position="277"/>
        <end position="300"/>
    </location>
</feature>
<protein>
    <recommendedName>
        <fullName evidence="4">Transmembrane protein</fullName>
    </recommendedName>
</protein>
<keyword evidence="3" id="KW-1185">Reference proteome</keyword>
<keyword evidence="1" id="KW-0812">Transmembrane</keyword>
<proteinExistence type="predicted"/>
<accession>W6ABA6</accession>
<dbReference type="OrthoDB" id="388069at2"/>
<feature type="transmembrane region" description="Helical" evidence="1">
    <location>
        <begin position="21"/>
        <end position="43"/>
    </location>
</feature>
<dbReference type="Proteomes" id="UP000019265">
    <property type="component" value="Chromosome"/>
</dbReference>
<feature type="transmembrane region" description="Helical" evidence="1">
    <location>
        <begin position="141"/>
        <end position="163"/>
    </location>
</feature>
<name>W6ABA6_9MOLU</name>
<feature type="transmembrane region" description="Helical" evidence="1">
    <location>
        <begin position="175"/>
        <end position="197"/>
    </location>
</feature>
<keyword evidence="1" id="KW-1133">Transmembrane helix</keyword>
<dbReference type="AlphaFoldDB" id="W6ABA6"/>
<evidence type="ECO:0000313" key="2">
    <source>
        <dbReference type="EMBL" id="AHI54271.1"/>
    </source>
</evidence>
<evidence type="ECO:0000313" key="3">
    <source>
        <dbReference type="Proteomes" id="UP000019265"/>
    </source>
</evidence>
<organism evidence="2 3">
    <name type="scientific">Spiroplasma sabaudiense Ar-1343</name>
    <dbReference type="NCBI Taxonomy" id="1276257"/>
    <lineage>
        <taxon>Bacteria</taxon>
        <taxon>Bacillati</taxon>
        <taxon>Mycoplasmatota</taxon>
        <taxon>Mollicutes</taxon>
        <taxon>Entomoplasmatales</taxon>
        <taxon>Spiroplasmataceae</taxon>
        <taxon>Spiroplasma</taxon>
    </lineage>
</organism>
<evidence type="ECO:0000256" key="1">
    <source>
        <dbReference type="SAM" id="Phobius"/>
    </source>
</evidence>